<dbReference type="AlphaFoldDB" id="A0A8J5XNE5"/>
<dbReference type="OrthoDB" id="424986at2759"/>
<accession>A0A8J5XNE5</accession>
<keyword evidence="2" id="KW-1185">Reference proteome</keyword>
<comment type="caution">
    <text evidence="1">The sequence shown here is derived from an EMBL/GenBank/DDBJ whole genome shotgun (WGS) entry which is preliminary data.</text>
</comment>
<organism evidence="1 2">
    <name type="scientific">Diacronema lutheri</name>
    <name type="common">Unicellular marine alga</name>
    <name type="synonym">Monochrysis lutheri</name>
    <dbReference type="NCBI Taxonomy" id="2081491"/>
    <lineage>
        <taxon>Eukaryota</taxon>
        <taxon>Haptista</taxon>
        <taxon>Haptophyta</taxon>
        <taxon>Pavlovophyceae</taxon>
        <taxon>Pavlovales</taxon>
        <taxon>Pavlovaceae</taxon>
        <taxon>Diacronema</taxon>
    </lineage>
</organism>
<dbReference type="Proteomes" id="UP000751190">
    <property type="component" value="Unassembled WGS sequence"/>
</dbReference>
<dbReference type="OMA" id="QQCASAW"/>
<gene>
    <name evidence="1" type="ORF">KFE25_012205</name>
</gene>
<reference evidence="1" key="1">
    <citation type="submission" date="2021-05" db="EMBL/GenBank/DDBJ databases">
        <title>The genome of the haptophyte Pavlova lutheri (Diacronema luteri, Pavlovales) - a model for lipid biosynthesis in eukaryotic algae.</title>
        <authorList>
            <person name="Hulatt C.J."/>
            <person name="Posewitz M.C."/>
        </authorList>
    </citation>
    <scope>NUCLEOTIDE SEQUENCE</scope>
    <source>
        <strain evidence="1">NIVA-4/92</strain>
    </source>
</reference>
<dbReference type="EMBL" id="JAGTXO010000021">
    <property type="protein sequence ID" value="KAG8462385.1"/>
    <property type="molecule type" value="Genomic_DNA"/>
</dbReference>
<sequence length="190" mass="20447">MAATEGSGARSADKGQQCASAWNGRYIDPKHPRGWREVSLDGDMLTIKGRDEPGADEWRLQGAARGTSITLDFSPKGGPKDLHATLADDSGSIRFADGNSWSKLSPWDGRYADPNHTMGWRDVKARGDKLIIAGRDDDTADTWEINGQIQGGSVELDFSPKGGPKGMKATLASDCGSIQFSDGNTWTKAY</sequence>
<evidence type="ECO:0000313" key="1">
    <source>
        <dbReference type="EMBL" id="KAG8462385.1"/>
    </source>
</evidence>
<name>A0A8J5XNE5_DIALT</name>
<protein>
    <submittedName>
        <fullName evidence="1">Uncharacterized protein</fullName>
    </submittedName>
</protein>
<proteinExistence type="predicted"/>
<evidence type="ECO:0000313" key="2">
    <source>
        <dbReference type="Proteomes" id="UP000751190"/>
    </source>
</evidence>